<evidence type="ECO:0000313" key="3">
    <source>
        <dbReference type="EMBL" id="MDR5651274.1"/>
    </source>
</evidence>
<organism evidence="3 4">
    <name type="scientific">Ruixingdingia sedimenti</name>
    <dbReference type="NCBI Taxonomy" id="3073604"/>
    <lineage>
        <taxon>Bacteria</taxon>
        <taxon>Pseudomonadati</taxon>
        <taxon>Pseudomonadota</taxon>
        <taxon>Alphaproteobacteria</taxon>
        <taxon>Rhodobacterales</taxon>
        <taxon>Paracoccaceae</taxon>
        <taxon>Ruixingdingia</taxon>
    </lineage>
</organism>
<dbReference type="Proteomes" id="UP001247754">
    <property type="component" value="Unassembled WGS sequence"/>
</dbReference>
<reference evidence="3 4" key="1">
    <citation type="submission" date="2023-09" db="EMBL/GenBank/DDBJ databases">
        <title>Xinfangfangia sedmenti sp. nov., isolated the sedment.</title>
        <authorList>
            <person name="Xu L."/>
        </authorList>
    </citation>
    <scope>NUCLEOTIDE SEQUENCE [LARGE SCALE GENOMIC DNA]</scope>
    <source>
        <strain evidence="3 4">LG-4</strain>
    </source>
</reference>
<keyword evidence="4" id="KW-1185">Reference proteome</keyword>
<keyword evidence="1" id="KW-0460">Magnesium</keyword>
<dbReference type="CDD" id="cd04182">
    <property type="entry name" value="GT_2_like_f"/>
    <property type="match status" value="1"/>
</dbReference>
<proteinExistence type="predicted"/>
<comment type="caution">
    <text evidence="3">The sequence shown here is derived from an EMBL/GenBank/DDBJ whole genome shotgun (WGS) entry which is preliminary data.</text>
</comment>
<dbReference type="EMBL" id="JAVKPH010000001">
    <property type="protein sequence ID" value="MDR5651274.1"/>
    <property type="molecule type" value="Genomic_DNA"/>
</dbReference>
<feature type="domain" description="MobA-like NTP transferase" evidence="2">
    <location>
        <begin position="8"/>
        <end position="167"/>
    </location>
</feature>
<dbReference type="SUPFAM" id="SSF53448">
    <property type="entry name" value="Nucleotide-diphospho-sugar transferases"/>
    <property type="match status" value="1"/>
</dbReference>
<evidence type="ECO:0000313" key="4">
    <source>
        <dbReference type="Proteomes" id="UP001247754"/>
    </source>
</evidence>
<dbReference type="InterPro" id="IPR025877">
    <property type="entry name" value="MobA-like_NTP_Trfase"/>
</dbReference>
<dbReference type="InterPro" id="IPR029044">
    <property type="entry name" value="Nucleotide-diphossugar_trans"/>
</dbReference>
<dbReference type="Pfam" id="PF12804">
    <property type="entry name" value="NTP_transf_3"/>
    <property type="match status" value="1"/>
</dbReference>
<dbReference type="PANTHER" id="PTHR43777">
    <property type="entry name" value="MOLYBDENUM COFACTOR CYTIDYLYLTRANSFERASE"/>
    <property type="match status" value="1"/>
</dbReference>
<dbReference type="PANTHER" id="PTHR43777:SF1">
    <property type="entry name" value="MOLYBDENUM COFACTOR CYTIDYLYLTRANSFERASE"/>
    <property type="match status" value="1"/>
</dbReference>
<accession>A0ABU1F326</accession>
<evidence type="ECO:0000259" key="2">
    <source>
        <dbReference type="Pfam" id="PF12804"/>
    </source>
</evidence>
<protein>
    <submittedName>
        <fullName evidence="3">Nucleotidyltransferase family protein</fullName>
    </submittedName>
</protein>
<name>A0ABU1F326_9RHOB</name>
<gene>
    <name evidence="3" type="ORF">RGD00_01530</name>
</gene>
<dbReference type="RefSeq" id="WP_310455365.1">
    <property type="nucleotide sequence ID" value="NZ_JAVKPH010000001.1"/>
</dbReference>
<dbReference type="Gene3D" id="3.90.550.10">
    <property type="entry name" value="Spore Coat Polysaccharide Biosynthesis Protein SpsA, Chain A"/>
    <property type="match status" value="1"/>
</dbReference>
<sequence length="200" mass="20165">MAAGLAVLIPAAGASARMRGGDKLMEVVEGAPLIARMARRALAAGLPVLVTLPPGRPARAAALAGIAVETLVVADAAEGLSASIRAGIAALAPRAAAVMVLLADLPDITTEDLAQMAAAHAAAPDAILRGAAADGTPGHPVIFPARLFPALRALTGDAGARDLLRALGPEVRPVPLPGRHAVTDLDTPEDWARWRGGPRP</sequence>
<evidence type="ECO:0000256" key="1">
    <source>
        <dbReference type="ARBA" id="ARBA00022842"/>
    </source>
</evidence>